<dbReference type="GO" id="GO:0046872">
    <property type="term" value="F:metal ion binding"/>
    <property type="evidence" value="ECO:0007669"/>
    <property type="project" value="UniProtKB-KW"/>
</dbReference>
<evidence type="ECO:0000256" key="2">
    <source>
        <dbReference type="ARBA" id="ARBA00022723"/>
    </source>
</evidence>
<dbReference type="AlphaFoldDB" id="X1KDR1"/>
<accession>X1KDR1</accession>
<protein>
    <recommendedName>
        <fullName evidence="6">Cysteine-rich domain-containing protein</fullName>
    </recommendedName>
</protein>
<keyword evidence="4" id="KW-0408">Iron</keyword>
<sequence>VAMRTGDRKAFNYVSDKNLDLFQKSGIKTIITSCAGCYRTLKLDYADLLKDLDINVVHTIELVYKIINEKNIQLKNLGINATYHDPCHTGRNSGDTPLYEEPRKVLRKMANLVEMVTIKENAKCCGAGGGVKKAFPELALEIAKSRVQEAEETGAENLVSICPFCFRNIDDAIKALNSNMKMVDLLELIDQALN</sequence>
<evidence type="ECO:0000256" key="1">
    <source>
        <dbReference type="ARBA" id="ARBA00022485"/>
    </source>
</evidence>
<dbReference type="PANTHER" id="PTHR43255">
    <property type="entry name" value="IRON-SULFUR-BINDING OXIDOREDUCTASE FADF-RELATED-RELATED"/>
    <property type="match status" value="1"/>
</dbReference>
<evidence type="ECO:0000259" key="6">
    <source>
        <dbReference type="Pfam" id="PF02754"/>
    </source>
</evidence>
<dbReference type="PANTHER" id="PTHR43255:SF1">
    <property type="entry name" value="IRON-SULFUR-BINDING OXIDOREDUCTASE FADF-RELATED"/>
    <property type="match status" value="1"/>
</dbReference>
<feature type="domain" description="Cysteine-rich" evidence="6">
    <location>
        <begin position="3"/>
        <end position="42"/>
    </location>
</feature>
<dbReference type="GO" id="GO:0005886">
    <property type="term" value="C:plasma membrane"/>
    <property type="evidence" value="ECO:0007669"/>
    <property type="project" value="TreeGrafter"/>
</dbReference>
<dbReference type="InterPro" id="IPR004017">
    <property type="entry name" value="Cys_rich_dom"/>
</dbReference>
<dbReference type="Pfam" id="PF02754">
    <property type="entry name" value="CCG"/>
    <property type="match status" value="2"/>
</dbReference>
<keyword evidence="3" id="KW-0560">Oxidoreductase</keyword>
<dbReference type="GO" id="GO:0016491">
    <property type="term" value="F:oxidoreductase activity"/>
    <property type="evidence" value="ECO:0007669"/>
    <property type="project" value="UniProtKB-KW"/>
</dbReference>
<reference evidence="7" key="1">
    <citation type="journal article" date="2014" name="Front. Microbiol.">
        <title>High frequency of phylogenetically diverse reductive dehalogenase-homologous genes in deep subseafloor sedimentary metagenomes.</title>
        <authorList>
            <person name="Kawai M."/>
            <person name="Futagami T."/>
            <person name="Toyoda A."/>
            <person name="Takaki Y."/>
            <person name="Nishi S."/>
            <person name="Hori S."/>
            <person name="Arai W."/>
            <person name="Tsubouchi T."/>
            <person name="Morono Y."/>
            <person name="Uchiyama I."/>
            <person name="Ito T."/>
            <person name="Fujiyama A."/>
            <person name="Inagaki F."/>
            <person name="Takami H."/>
        </authorList>
    </citation>
    <scope>NUCLEOTIDE SEQUENCE</scope>
    <source>
        <strain evidence="7">Expedition CK06-06</strain>
    </source>
</reference>
<feature type="non-terminal residue" evidence="7">
    <location>
        <position position="1"/>
    </location>
</feature>
<evidence type="ECO:0000256" key="4">
    <source>
        <dbReference type="ARBA" id="ARBA00023004"/>
    </source>
</evidence>
<proteinExistence type="predicted"/>
<keyword evidence="2" id="KW-0479">Metal-binding</keyword>
<organism evidence="7">
    <name type="scientific">marine sediment metagenome</name>
    <dbReference type="NCBI Taxonomy" id="412755"/>
    <lineage>
        <taxon>unclassified sequences</taxon>
        <taxon>metagenomes</taxon>
        <taxon>ecological metagenomes</taxon>
    </lineage>
</organism>
<dbReference type="GO" id="GO:0051539">
    <property type="term" value="F:4 iron, 4 sulfur cluster binding"/>
    <property type="evidence" value="ECO:0007669"/>
    <property type="project" value="UniProtKB-KW"/>
</dbReference>
<evidence type="ECO:0000256" key="3">
    <source>
        <dbReference type="ARBA" id="ARBA00023002"/>
    </source>
</evidence>
<feature type="domain" description="Cysteine-rich" evidence="6">
    <location>
        <begin position="82"/>
        <end position="169"/>
    </location>
</feature>
<comment type="caution">
    <text evidence="7">The sequence shown here is derived from an EMBL/GenBank/DDBJ whole genome shotgun (WGS) entry which is preliminary data.</text>
</comment>
<dbReference type="InterPro" id="IPR051460">
    <property type="entry name" value="HdrC_iron-sulfur_subunit"/>
</dbReference>
<evidence type="ECO:0000256" key="5">
    <source>
        <dbReference type="ARBA" id="ARBA00023014"/>
    </source>
</evidence>
<keyword evidence="5" id="KW-0411">Iron-sulfur</keyword>
<dbReference type="EMBL" id="BARV01007206">
    <property type="protein sequence ID" value="GAI04793.1"/>
    <property type="molecule type" value="Genomic_DNA"/>
</dbReference>
<name>X1KDR1_9ZZZZ</name>
<keyword evidence="1" id="KW-0004">4Fe-4S</keyword>
<gene>
    <name evidence="7" type="ORF">S06H3_14714</name>
</gene>
<evidence type="ECO:0000313" key="7">
    <source>
        <dbReference type="EMBL" id="GAI04793.1"/>
    </source>
</evidence>